<name>A0A7U2NE34_FLAPS</name>
<dbReference type="RefSeq" id="WP_203095761.1">
    <property type="nucleotide sequence ID" value="NZ_CP059075.1"/>
</dbReference>
<reference evidence="1 2" key="1">
    <citation type="submission" date="2020-07" db="EMBL/GenBank/DDBJ databases">
        <title>Genomic characterization of Flavobacterium psychrophilum strains.</title>
        <authorList>
            <person name="Castillo D."/>
            <person name="Jorgensen J."/>
            <person name="Middelboe M."/>
        </authorList>
    </citation>
    <scope>NUCLEOTIDE SEQUENCE [LARGE SCALE GENOMIC DNA]</scope>
    <source>
        <strain evidence="1 2">FPS-R7</strain>
    </source>
</reference>
<evidence type="ECO:0000313" key="2">
    <source>
        <dbReference type="Proteomes" id="UP000596329"/>
    </source>
</evidence>
<dbReference type="Proteomes" id="UP000596329">
    <property type="component" value="Chromosome"/>
</dbReference>
<dbReference type="EMBL" id="CP059075">
    <property type="protein sequence ID" value="QRE03490.1"/>
    <property type="molecule type" value="Genomic_DNA"/>
</dbReference>
<proteinExistence type="predicted"/>
<evidence type="ECO:0000313" key="1">
    <source>
        <dbReference type="EMBL" id="QRE03490.1"/>
    </source>
</evidence>
<sequence length="79" mass="9248">MKTVFVLFTCDAWHTDDSKKVISVCDNLDFVQEIAKKHAKEEGEPLTKNDVLNLEFQKQTQGRELNFMFEETTLNSYFL</sequence>
<dbReference type="AlphaFoldDB" id="A0A7U2NE34"/>
<protein>
    <submittedName>
        <fullName evidence="1">Uncharacterized protein</fullName>
    </submittedName>
</protein>
<organism evidence="1 2">
    <name type="scientific">Flavobacterium psychrophilum</name>
    <dbReference type="NCBI Taxonomy" id="96345"/>
    <lineage>
        <taxon>Bacteria</taxon>
        <taxon>Pseudomonadati</taxon>
        <taxon>Bacteroidota</taxon>
        <taxon>Flavobacteriia</taxon>
        <taxon>Flavobacteriales</taxon>
        <taxon>Flavobacteriaceae</taxon>
        <taxon>Flavobacterium</taxon>
    </lineage>
</organism>
<gene>
    <name evidence="1" type="ORF">H0H26_11455</name>
</gene>
<accession>A0A7U2NE34</accession>